<evidence type="ECO:0000313" key="2">
    <source>
        <dbReference type="EMBL" id="SIS78976.1"/>
    </source>
</evidence>
<dbReference type="Proteomes" id="UP000185999">
    <property type="component" value="Unassembled WGS sequence"/>
</dbReference>
<evidence type="ECO:0000256" key="1">
    <source>
        <dbReference type="SAM" id="Phobius"/>
    </source>
</evidence>
<feature type="transmembrane region" description="Helical" evidence="1">
    <location>
        <begin position="6"/>
        <end position="24"/>
    </location>
</feature>
<accession>A0A1N7LYS0</accession>
<keyword evidence="1" id="KW-0812">Transmembrane</keyword>
<name>A0A1N7LYS0_9GAMM</name>
<sequence length="111" mass="12157">MESIIVILFLASLVGMGFFLIKYLHVLAAIVDCSNASGVEIFGAHYKNVYHLMADVRFLNTLWVKGCHEQVADSQLSTLVAKAHRMLRAGVLIGLLIFFVPLINAVVKIGA</sequence>
<protein>
    <recommendedName>
        <fullName evidence="4">Universal stress protein B</fullName>
    </recommendedName>
</protein>
<dbReference type="EMBL" id="FTOE01000005">
    <property type="protein sequence ID" value="SIS78976.1"/>
    <property type="molecule type" value="Genomic_DNA"/>
</dbReference>
<feature type="transmembrane region" description="Helical" evidence="1">
    <location>
        <begin position="86"/>
        <end position="107"/>
    </location>
</feature>
<keyword evidence="1" id="KW-0472">Membrane</keyword>
<evidence type="ECO:0000313" key="3">
    <source>
        <dbReference type="Proteomes" id="UP000185999"/>
    </source>
</evidence>
<evidence type="ECO:0008006" key="4">
    <source>
        <dbReference type="Google" id="ProtNLM"/>
    </source>
</evidence>
<gene>
    <name evidence="2" type="ORF">SAMN05421760_1051</name>
</gene>
<dbReference type="RefSeq" id="WP_054340069.1">
    <property type="nucleotide sequence ID" value="NZ_FTOE01000005.1"/>
</dbReference>
<organism evidence="2 3">
    <name type="scientific">Neptunomonas antarctica</name>
    <dbReference type="NCBI Taxonomy" id="619304"/>
    <lineage>
        <taxon>Bacteria</taxon>
        <taxon>Pseudomonadati</taxon>
        <taxon>Pseudomonadota</taxon>
        <taxon>Gammaproteobacteria</taxon>
        <taxon>Oceanospirillales</taxon>
        <taxon>Oceanospirillaceae</taxon>
        <taxon>Neptunomonas</taxon>
    </lineage>
</organism>
<keyword evidence="1" id="KW-1133">Transmembrane helix</keyword>
<keyword evidence="3" id="KW-1185">Reference proteome</keyword>
<proteinExistence type="predicted"/>
<reference evidence="3" key="1">
    <citation type="submission" date="2017-01" db="EMBL/GenBank/DDBJ databases">
        <authorList>
            <person name="Varghese N."/>
            <person name="Submissions S."/>
        </authorList>
    </citation>
    <scope>NUCLEOTIDE SEQUENCE [LARGE SCALE GENOMIC DNA]</scope>
    <source>
        <strain evidence="3">DSM 22306</strain>
    </source>
</reference>
<dbReference type="AlphaFoldDB" id="A0A1N7LYS0"/>